<keyword evidence="2" id="KW-1185">Reference proteome</keyword>
<proteinExistence type="predicted"/>
<reference evidence="2" key="1">
    <citation type="journal article" date="2017" name="Nat. Ecol. Evol.">
        <title>Genome expansion and lineage-specific genetic innovations in the forest pathogenic fungi Armillaria.</title>
        <authorList>
            <person name="Sipos G."/>
            <person name="Prasanna A.N."/>
            <person name="Walter M.C."/>
            <person name="O'Connor E."/>
            <person name="Balint B."/>
            <person name="Krizsan K."/>
            <person name="Kiss B."/>
            <person name="Hess J."/>
            <person name="Varga T."/>
            <person name="Slot J."/>
            <person name="Riley R."/>
            <person name="Boka B."/>
            <person name="Rigling D."/>
            <person name="Barry K."/>
            <person name="Lee J."/>
            <person name="Mihaltcheva S."/>
            <person name="LaButti K."/>
            <person name="Lipzen A."/>
            <person name="Waldron R."/>
            <person name="Moloney N.M."/>
            <person name="Sperisen C."/>
            <person name="Kredics L."/>
            <person name="Vagvoelgyi C."/>
            <person name="Patrignani A."/>
            <person name="Fitzpatrick D."/>
            <person name="Nagy I."/>
            <person name="Doyle S."/>
            <person name="Anderson J.B."/>
            <person name="Grigoriev I.V."/>
            <person name="Gueldener U."/>
            <person name="Muensterkoetter M."/>
            <person name="Nagy L.G."/>
        </authorList>
    </citation>
    <scope>NUCLEOTIDE SEQUENCE [LARGE SCALE GENOMIC DNA]</scope>
    <source>
        <strain evidence="2">28-4</strain>
    </source>
</reference>
<protein>
    <submittedName>
        <fullName evidence="1">Uncharacterized protein</fullName>
    </submittedName>
</protein>
<gene>
    <name evidence="1" type="ORF">ARMSODRAFT_605848</name>
</gene>
<accession>A0A2H3AUQ4</accession>
<dbReference type="AlphaFoldDB" id="A0A2H3AUQ4"/>
<name>A0A2H3AUQ4_9AGAR</name>
<dbReference type="Proteomes" id="UP000218334">
    <property type="component" value="Unassembled WGS sequence"/>
</dbReference>
<sequence>MLCRSSIDVISGNVDGWIAWFPIKAADLIGTLCRYQHEHQQLIFSRPLTFFAMRLRVLFATLVLFSSAVSAKLDPNGCEGLLQAEGQWKFVVENGEHAIQDSESNRYITYSEQSTVQDCQNDCHKHPECGAMAAHSVDGTCRMYCRLYRGPVRAEELTYGWEKGHGNVTVFHSYAANLLRK</sequence>
<organism evidence="1 2">
    <name type="scientific">Armillaria solidipes</name>
    <dbReference type="NCBI Taxonomy" id="1076256"/>
    <lineage>
        <taxon>Eukaryota</taxon>
        <taxon>Fungi</taxon>
        <taxon>Dikarya</taxon>
        <taxon>Basidiomycota</taxon>
        <taxon>Agaricomycotina</taxon>
        <taxon>Agaricomycetes</taxon>
        <taxon>Agaricomycetidae</taxon>
        <taxon>Agaricales</taxon>
        <taxon>Marasmiineae</taxon>
        <taxon>Physalacriaceae</taxon>
        <taxon>Armillaria</taxon>
    </lineage>
</organism>
<evidence type="ECO:0000313" key="1">
    <source>
        <dbReference type="EMBL" id="PBK62461.1"/>
    </source>
</evidence>
<dbReference type="EMBL" id="KZ293466">
    <property type="protein sequence ID" value="PBK62461.1"/>
    <property type="molecule type" value="Genomic_DNA"/>
</dbReference>
<evidence type="ECO:0000313" key="2">
    <source>
        <dbReference type="Proteomes" id="UP000218334"/>
    </source>
</evidence>